<sequence length="225" mass="24250">MRTTRPCSDATDTTPALDAPGRGRLIVLEGMPGAGKTTIAEHLSGAGVPVLGEYTTSAGATLAHADHPGVADDDAHQANWLLKTAQAEPLLAVHPTVVADRDWLSALAYAHSIDDEELLAARVSWVVDQLRAGWLLVPALYVVFDLEPSASLDRRHDADAGHPWSRIEPLERLRRFYLAPGRAVAAFDPLLCALLRVQPMVRLSGHNARRVNVTAVRDILTGEPS</sequence>
<evidence type="ECO:0000259" key="1">
    <source>
        <dbReference type="Pfam" id="PF13521"/>
    </source>
</evidence>
<dbReference type="AlphaFoldDB" id="A0A7W7VSA6"/>
<evidence type="ECO:0000313" key="2">
    <source>
        <dbReference type="EMBL" id="MBB4920563.1"/>
    </source>
</evidence>
<keyword evidence="3" id="KW-1185">Reference proteome</keyword>
<dbReference type="Pfam" id="PF13521">
    <property type="entry name" value="AAA_28"/>
    <property type="match status" value="1"/>
</dbReference>
<dbReference type="InterPro" id="IPR027417">
    <property type="entry name" value="P-loop_NTPase"/>
</dbReference>
<dbReference type="EMBL" id="JACHJP010000014">
    <property type="protein sequence ID" value="MBB4920563.1"/>
    <property type="molecule type" value="Genomic_DNA"/>
</dbReference>
<dbReference type="SUPFAM" id="SSF52540">
    <property type="entry name" value="P-loop containing nucleoside triphosphate hydrolases"/>
    <property type="match status" value="1"/>
</dbReference>
<protein>
    <submittedName>
        <fullName evidence="2">Putative ATPase</fullName>
    </submittedName>
</protein>
<gene>
    <name evidence="2" type="ORF">FHS44_007714</name>
</gene>
<comment type="caution">
    <text evidence="2">The sequence shown here is derived from an EMBL/GenBank/DDBJ whole genome shotgun (WGS) entry which is preliminary data.</text>
</comment>
<dbReference type="InterPro" id="IPR038727">
    <property type="entry name" value="NadR/Ttd14_AAA_dom"/>
</dbReference>
<evidence type="ECO:0000313" key="3">
    <source>
        <dbReference type="Proteomes" id="UP000552644"/>
    </source>
</evidence>
<name>A0A7W7VSA6_9ACTN</name>
<dbReference type="RefSeq" id="WP_184725003.1">
    <property type="nucleotide sequence ID" value="NZ_JACHJP010000014.1"/>
</dbReference>
<dbReference type="Gene3D" id="3.40.50.300">
    <property type="entry name" value="P-loop containing nucleotide triphosphate hydrolases"/>
    <property type="match status" value="1"/>
</dbReference>
<dbReference type="Proteomes" id="UP000552644">
    <property type="component" value="Unassembled WGS sequence"/>
</dbReference>
<proteinExistence type="predicted"/>
<feature type="domain" description="NadR/Ttd14 AAA" evidence="1">
    <location>
        <begin position="26"/>
        <end position="116"/>
    </location>
</feature>
<reference evidence="2 3" key="1">
    <citation type="submission" date="2020-08" db="EMBL/GenBank/DDBJ databases">
        <title>Genomic Encyclopedia of Type Strains, Phase III (KMG-III): the genomes of soil and plant-associated and newly described type strains.</title>
        <authorList>
            <person name="Whitman W."/>
        </authorList>
    </citation>
    <scope>NUCLEOTIDE SEQUENCE [LARGE SCALE GENOMIC DNA]</scope>
    <source>
        <strain evidence="2 3">CECT 8840</strain>
    </source>
</reference>
<accession>A0A7W7VSA6</accession>
<organism evidence="2 3">
    <name type="scientific">Streptosporangium saharense</name>
    <dbReference type="NCBI Taxonomy" id="1706840"/>
    <lineage>
        <taxon>Bacteria</taxon>
        <taxon>Bacillati</taxon>
        <taxon>Actinomycetota</taxon>
        <taxon>Actinomycetes</taxon>
        <taxon>Streptosporangiales</taxon>
        <taxon>Streptosporangiaceae</taxon>
        <taxon>Streptosporangium</taxon>
    </lineage>
</organism>